<comment type="caution">
    <text evidence="3">The sequence shown here is derived from an EMBL/GenBank/DDBJ whole genome shotgun (WGS) entry which is preliminary data.</text>
</comment>
<evidence type="ECO:0000313" key="4">
    <source>
        <dbReference type="Proteomes" id="UP000030008"/>
    </source>
</evidence>
<dbReference type="Pfam" id="PF10552">
    <property type="entry name" value="ORF6C"/>
    <property type="match status" value="1"/>
</dbReference>
<evidence type="ECO:0000259" key="1">
    <source>
        <dbReference type="Pfam" id="PF10543"/>
    </source>
</evidence>
<name>A0A099I2Y9_CLOIN</name>
<protein>
    <recommendedName>
        <fullName evidence="5">Antirepressor</fullName>
    </recommendedName>
</protein>
<proteinExistence type="predicted"/>
<dbReference type="EMBL" id="JQIF01000072">
    <property type="protein sequence ID" value="KGJ52339.1"/>
    <property type="molecule type" value="Genomic_DNA"/>
</dbReference>
<sequence length="242" mass="27929">MNELKIITYQNQRILTTQQLAESYDTTQKVISNNFNNNKSRYQEGKHYFFLQGEELNSFLHSLNLGMQNSSKIRSMYFWTEKGAFLHAKSLNTDKAWELYDKLVDCYFRKAVAPSLAEQAKIALALSSETAGRVEEINDDLQYFKKDIPLFPVECDDVQKAVRQLGMRILGGHGSPAYCDDSLRGRVYADIGHEIKHKFGVRSYKAIRRKYLNDVNTIIERYTCPMDLVEAIKDANTITEEE</sequence>
<reference evidence="3 4" key="1">
    <citation type="submission" date="2014-08" db="EMBL/GenBank/DDBJ databases">
        <title>Clostridium innocuum, an unnegligible vancomycin-resistant pathogen causing extra-intestinal infections.</title>
        <authorList>
            <person name="Feng Y."/>
            <person name="Chiu C.-H."/>
        </authorList>
    </citation>
    <scope>NUCLEOTIDE SEQUENCE [LARGE SCALE GENOMIC DNA]</scope>
    <source>
        <strain evidence="3 4">AN88</strain>
    </source>
</reference>
<dbReference type="AlphaFoldDB" id="A0A099I2Y9"/>
<evidence type="ECO:0000313" key="3">
    <source>
        <dbReference type="EMBL" id="KGJ52339.1"/>
    </source>
</evidence>
<evidence type="ECO:0000259" key="2">
    <source>
        <dbReference type="Pfam" id="PF10552"/>
    </source>
</evidence>
<feature type="domain" description="ORF6C" evidence="2">
    <location>
        <begin position="125"/>
        <end position="231"/>
    </location>
</feature>
<feature type="domain" description="KilA-N DNA-binding" evidence="1">
    <location>
        <begin position="5"/>
        <end position="90"/>
    </location>
</feature>
<dbReference type="Proteomes" id="UP000030008">
    <property type="component" value="Unassembled WGS sequence"/>
</dbReference>
<organism evidence="3 4">
    <name type="scientific">Clostridium innocuum</name>
    <dbReference type="NCBI Taxonomy" id="1522"/>
    <lineage>
        <taxon>Bacteria</taxon>
        <taxon>Bacillati</taxon>
        <taxon>Bacillota</taxon>
        <taxon>Clostridia</taxon>
        <taxon>Eubacteriales</taxon>
        <taxon>Clostridiaceae</taxon>
        <taxon>Clostridium</taxon>
    </lineage>
</organism>
<dbReference type="Pfam" id="PF10543">
    <property type="entry name" value="ORF6N"/>
    <property type="match status" value="1"/>
</dbReference>
<gene>
    <name evidence="3" type="ORF">CIAN88_15495</name>
</gene>
<dbReference type="RefSeq" id="WP_044906453.1">
    <property type="nucleotide sequence ID" value="NZ_JAQCQO010000089.1"/>
</dbReference>
<dbReference type="InterPro" id="IPR018873">
    <property type="entry name" value="KilA-N_DNA-bd_domain"/>
</dbReference>
<dbReference type="InterPro" id="IPR018878">
    <property type="entry name" value="ORF6C_dom"/>
</dbReference>
<evidence type="ECO:0008006" key="5">
    <source>
        <dbReference type="Google" id="ProtNLM"/>
    </source>
</evidence>
<accession>A0A099I2Y9</accession>